<keyword evidence="2" id="KW-0812">Transmembrane</keyword>
<keyword evidence="2" id="KW-1133">Transmembrane helix</keyword>
<keyword evidence="2" id="KW-0472">Membrane</keyword>
<dbReference type="Proteomes" id="UP000176645">
    <property type="component" value="Unassembled WGS sequence"/>
</dbReference>
<sequence>MRRLARTDVPQYTYRQGRHKEKTVYRRLAVIGTITVVLLLIIFFWGLTFVNVLGLLGTNEDTTSNGLEFQIPLQKPSFDSLSEFTNKETITISGNTSSGAQVVLIVNGTNVGKTITDTTGNFSFIEVVLKEGFNLIKLKASNDSGETQEQSAHITLDKTKPDLTITSPSDKQSFPKGTETTTVKGKAEPDSIVFVNSIQTILDQNGNFSHIVQLTTGENDIEIKATDEAGNSKIIKLSVLVKN</sequence>
<evidence type="ECO:0000313" key="3">
    <source>
        <dbReference type="EMBL" id="OGY28343.1"/>
    </source>
</evidence>
<dbReference type="EMBL" id="MHCU01000004">
    <property type="protein sequence ID" value="OGY28343.1"/>
    <property type="molecule type" value="Genomic_DNA"/>
</dbReference>
<reference evidence="3 4" key="1">
    <citation type="journal article" date="2016" name="Nat. Commun.">
        <title>Thousands of microbial genomes shed light on interconnected biogeochemical processes in an aquifer system.</title>
        <authorList>
            <person name="Anantharaman K."/>
            <person name="Brown C.T."/>
            <person name="Hug L.A."/>
            <person name="Sharon I."/>
            <person name="Castelle C.J."/>
            <person name="Probst A.J."/>
            <person name="Thomas B.C."/>
            <person name="Singh A."/>
            <person name="Wilkins M.J."/>
            <person name="Karaoz U."/>
            <person name="Brodie E.L."/>
            <person name="Williams K.H."/>
            <person name="Hubbard S.S."/>
            <person name="Banfield J.F."/>
        </authorList>
    </citation>
    <scope>NUCLEOTIDE SEQUENCE [LARGE SCALE GENOMIC DNA]</scope>
</reference>
<gene>
    <name evidence="3" type="ORF">A2Z42_03195</name>
</gene>
<dbReference type="InterPro" id="IPR013783">
    <property type="entry name" value="Ig-like_fold"/>
</dbReference>
<evidence type="ECO:0000313" key="4">
    <source>
        <dbReference type="Proteomes" id="UP000176645"/>
    </source>
</evidence>
<dbReference type="AlphaFoldDB" id="A0A1G1WKX6"/>
<name>A0A1G1WKX6_9BACT</name>
<feature type="transmembrane region" description="Helical" evidence="2">
    <location>
        <begin position="28"/>
        <end position="56"/>
    </location>
</feature>
<accession>A0A1G1WKX6</accession>
<evidence type="ECO:0000256" key="1">
    <source>
        <dbReference type="SAM" id="MobiDB-lite"/>
    </source>
</evidence>
<evidence type="ECO:0000256" key="2">
    <source>
        <dbReference type="SAM" id="Phobius"/>
    </source>
</evidence>
<dbReference type="NCBIfam" id="NF033510">
    <property type="entry name" value="Ca_tandemer"/>
    <property type="match status" value="1"/>
</dbReference>
<feature type="region of interest" description="Disordered" evidence="1">
    <location>
        <begin position="147"/>
        <end position="185"/>
    </location>
</feature>
<proteinExistence type="predicted"/>
<organism evidence="3 4">
    <name type="scientific">Candidatus Woykebacteria bacterium RBG_19FT_COMBO_43_10</name>
    <dbReference type="NCBI Taxonomy" id="1802598"/>
    <lineage>
        <taxon>Bacteria</taxon>
        <taxon>Candidatus Woykeibacteriota</taxon>
    </lineage>
</organism>
<protein>
    <recommendedName>
        <fullName evidence="5">Bacterial Ig domain-containing protein</fullName>
    </recommendedName>
</protein>
<evidence type="ECO:0008006" key="5">
    <source>
        <dbReference type="Google" id="ProtNLM"/>
    </source>
</evidence>
<dbReference type="Gene3D" id="2.60.40.10">
    <property type="entry name" value="Immunoglobulins"/>
    <property type="match status" value="2"/>
</dbReference>
<dbReference type="Pfam" id="PF09136">
    <property type="entry name" value="Glucodextran_B"/>
    <property type="match status" value="1"/>
</dbReference>
<comment type="caution">
    <text evidence="3">The sequence shown here is derived from an EMBL/GenBank/DDBJ whole genome shotgun (WGS) entry which is preliminary data.</text>
</comment>